<evidence type="ECO:0000313" key="3">
    <source>
        <dbReference type="EMBL" id="MFD0917730.1"/>
    </source>
</evidence>
<accession>A0ABW3FKE8</accession>
<feature type="transmembrane region" description="Helical" evidence="1">
    <location>
        <begin position="118"/>
        <end position="136"/>
    </location>
</feature>
<organism evidence="3 4">
    <name type="scientific">Pseudahrensia aquimaris</name>
    <dbReference type="NCBI Taxonomy" id="744461"/>
    <lineage>
        <taxon>Bacteria</taxon>
        <taxon>Pseudomonadati</taxon>
        <taxon>Pseudomonadota</taxon>
        <taxon>Alphaproteobacteria</taxon>
        <taxon>Hyphomicrobiales</taxon>
        <taxon>Ahrensiaceae</taxon>
        <taxon>Pseudahrensia</taxon>
    </lineage>
</organism>
<feature type="chain" id="PRO_5047069172" evidence="2">
    <location>
        <begin position="23"/>
        <end position="213"/>
    </location>
</feature>
<feature type="signal peptide" evidence="2">
    <location>
        <begin position="1"/>
        <end position="22"/>
    </location>
</feature>
<comment type="caution">
    <text evidence="3">The sequence shown here is derived from an EMBL/GenBank/DDBJ whole genome shotgun (WGS) entry which is preliminary data.</text>
</comment>
<dbReference type="RefSeq" id="WP_377213584.1">
    <property type="nucleotide sequence ID" value="NZ_JBHTJV010000025.1"/>
</dbReference>
<feature type="transmembrane region" description="Helical" evidence="1">
    <location>
        <begin position="69"/>
        <end position="88"/>
    </location>
</feature>
<dbReference type="InterPro" id="IPR007038">
    <property type="entry name" value="HupE_UreJ"/>
</dbReference>
<keyword evidence="4" id="KW-1185">Reference proteome</keyword>
<dbReference type="Pfam" id="PF04955">
    <property type="entry name" value="HupE_UreJ"/>
    <property type="match status" value="1"/>
</dbReference>
<feature type="transmembrane region" description="Helical" evidence="1">
    <location>
        <begin position="46"/>
        <end position="64"/>
    </location>
</feature>
<evidence type="ECO:0000313" key="4">
    <source>
        <dbReference type="Proteomes" id="UP001597101"/>
    </source>
</evidence>
<dbReference type="Proteomes" id="UP001597101">
    <property type="component" value="Unassembled WGS sequence"/>
</dbReference>
<protein>
    <submittedName>
        <fullName evidence="3">HupE/UreJ family protein</fullName>
    </submittedName>
</protein>
<name>A0ABW3FKE8_9HYPH</name>
<evidence type="ECO:0000256" key="2">
    <source>
        <dbReference type="SAM" id="SignalP"/>
    </source>
</evidence>
<feature type="transmembrane region" description="Helical" evidence="1">
    <location>
        <begin position="186"/>
        <end position="212"/>
    </location>
</feature>
<dbReference type="PIRSF" id="PIRSF016919">
    <property type="entry name" value="HupE_UreJ"/>
    <property type="match status" value="1"/>
</dbReference>
<feature type="transmembrane region" description="Helical" evidence="1">
    <location>
        <begin position="148"/>
        <end position="174"/>
    </location>
</feature>
<evidence type="ECO:0000256" key="1">
    <source>
        <dbReference type="SAM" id="Phobius"/>
    </source>
</evidence>
<keyword evidence="1" id="KW-0472">Membrane</keyword>
<gene>
    <name evidence="3" type="ORF">ACFQ14_15105</name>
</gene>
<proteinExistence type="predicted"/>
<keyword evidence="1" id="KW-1133">Transmembrane helix</keyword>
<keyword evidence="1" id="KW-0812">Transmembrane</keyword>
<sequence length="213" mass="20942">MNKFTLGGITAALTTFSTAAFAHHPMGGTTPATMGDGLLSGIGHPIIGLDHLAFVVAVGVAAALAGSRLLLPLAFIAATVLGTVVHIMSFNLPAVELVIAASVALIGVVVLSGYRVSLVALGGLFAAAGLFHGFAYGEAIFGAEATPLLSYLAGFGLTQYAIAVGAGTLVVSTLGKAAEWSANMPARIAGGVVAGAGGLLLSEHAMAALGFAA</sequence>
<keyword evidence="2" id="KW-0732">Signal</keyword>
<reference evidence="4" key="1">
    <citation type="journal article" date="2019" name="Int. J. Syst. Evol. Microbiol.">
        <title>The Global Catalogue of Microorganisms (GCM) 10K type strain sequencing project: providing services to taxonomists for standard genome sequencing and annotation.</title>
        <authorList>
            <consortium name="The Broad Institute Genomics Platform"/>
            <consortium name="The Broad Institute Genome Sequencing Center for Infectious Disease"/>
            <person name="Wu L."/>
            <person name="Ma J."/>
        </authorList>
    </citation>
    <scope>NUCLEOTIDE SEQUENCE [LARGE SCALE GENOMIC DNA]</scope>
    <source>
        <strain evidence="4">CCUG 60023</strain>
    </source>
</reference>
<dbReference type="EMBL" id="JBHTJV010000025">
    <property type="protein sequence ID" value="MFD0917730.1"/>
    <property type="molecule type" value="Genomic_DNA"/>
</dbReference>
<feature type="transmembrane region" description="Helical" evidence="1">
    <location>
        <begin position="94"/>
        <end position="111"/>
    </location>
</feature>